<feature type="compositionally biased region" description="Polar residues" evidence="1">
    <location>
        <begin position="45"/>
        <end position="64"/>
    </location>
</feature>
<organism evidence="2 3">
    <name type="scientific">Pythium oligandrum</name>
    <name type="common">Mycoparasitic fungus</name>
    <dbReference type="NCBI Taxonomy" id="41045"/>
    <lineage>
        <taxon>Eukaryota</taxon>
        <taxon>Sar</taxon>
        <taxon>Stramenopiles</taxon>
        <taxon>Oomycota</taxon>
        <taxon>Peronosporomycetes</taxon>
        <taxon>Pythiales</taxon>
        <taxon>Pythiaceae</taxon>
        <taxon>Pythium</taxon>
    </lineage>
</organism>
<dbReference type="EMBL" id="SPLM01000036">
    <property type="protein sequence ID" value="TMW66388.1"/>
    <property type="molecule type" value="Genomic_DNA"/>
</dbReference>
<accession>A0A8K1FQ97</accession>
<protein>
    <submittedName>
        <fullName evidence="2">Uncharacterized protein</fullName>
    </submittedName>
</protein>
<keyword evidence="3" id="KW-1185">Reference proteome</keyword>
<gene>
    <name evidence="2" type="ORF">Poli38472_004153</name>
</gene>
<proteinExistence type="predicted"/>
<feature type="region of interest" description="Disordered" evidence="1">
    <location>
        <begin position="45"/>
        <end position="80"/>
    </location>
</feature>
<evidence type="ECO:0000256" key="1">
    <source>
        <dbReference type="SAM" id="MobiDB-lite"/>
    </source>
</evidence>
<dbReference type="PANTHER" id="PTHR35796">
    <property type="entry name" value="HYPOTHETICAL CYTOSOLIC PROTEIN"/>
    <property type="match status" value="1"/>
</dbReference>
<sequence length="425" mass="48460">MTDDACLADIARWLDDTWTEDAEFPALALEEEDATVLLNTVVETVSSPTQSTTTDKAESPLSTASSSSRKKRRQGYNPNKARDARRFELLELRRAAAQLEELVQKLQVQKENGTLPARALSGTIGIWRNIAKRQLAERTRSEELNGRLKIALDDHIRHTKSLERTLRKLFASQGLEFVLPKDLSINTIQFRDPFSELCRDTDARYYDIDSLFQRLGIRDKEQSQRDVQARHGPRGMEVEICQIEVMPVQYQVAGEFVWQRCGEYMRHIPFRQYYERTSAGMTPSHDTDYERITMGLKSHTTADINSLQVKRFFTDDKRAVIMWSATIIPQTFAGKDVTGLSFLERGTMIFEPPTSLDPESYSIFRLWVSFSPSSSDETVPLDSVLVSKVTEFVYAHGATMATSMYQALENMLMHEVVTKKLGFSV</sequence>
<evidence type="ECO:0000313" key="2">
    <source>
        <dbReference type="EMBL" id="TMW66388.1"/>
    </source>
</evidence>
<name>A0A8K1FQ97_PYTOL</name>
<comment type="caution">
    <text evidence="2">The sequence shown here is derived from an EMBL/GenBank/DDBJ whole genome shotgun (WGS) entry which is preliminary data.</text>
</comment>
<dbReference type="Proteomes" id="UP000794436">
    <property type="component" value="Unassembled WGS sequence"/>
</dbReference>
<dbReference type="PANTHER" id="PTHR35796:SF3">
    <property type="entry name" value="BHLH DOMAIN-CONTAINING PROTEIN"/>
    <property type="match status" value="1"/>
</dbReference>
<evidence type="ECO:0000313" key="3">
    <source>
        <dbReference type="Proteomes" id="UP000794436"/>
    </source>
</evidence>
<reference evidence="2" key="1">
    <citation type="submission" date="2019-03" db="EMBL/GenBank/DDBJ databases">
        <title>Long read genome sequence of the mycoparasitic Pythium oligandrum ATCC 38472 isolated from sugarbeet rhizosphere.</title>
        <authorList>
            <person name="Gaulin E."/>
        </authorList>
    </citation>
    <scope>NUCLEOTIDE SEQUENCE</scope>
    <source>
        <strain evidence="2">ATCC 38472_TT</strain>
    </source>
</reference>
<dbReference type="AlphaFoldDB" id="A0A8K1FQ97"/>